<sequence length="177" mass="18948">MAGEIAFVAPLLRAAIATLKAGLPARIAAFNAQTENTVALAAPDVSAYHFGGNDVLSAAGFPQIEVAAPQGSFGAWTIGRTEVDHDPVVNVVVWQEALHGQIPPAYEAALGYVRCVIEALRSPGAFGGQVEIAQDNGVFWRIDVLPDDMTSDGREFRKWRVPALITFRLETVEKFGS</sequence>
<name>A0A7M2YT12_9ACTN</name>
<gene>
    <name evidence="1" type="ORF">Gocc_2903</name>
</gene>
<evidence type="ECO:0000313" key="2">
    <source>
        <dbReference type="Proteomes" id="UP000254134"/>
    </source>
</evidence>
<dbReference type="RefSeq" id="WP_114797295.1">
    <property type="nucleotide sequence ID" value="NZ_QQZY01000010.1"/>
</dbReference>
<reference evidence="1 2" key="1">
    <citation type="submission" date="2018-07" db="EMBL/GenBank/DDBJ databases">
        <title>High-quality-draft genome sequence of Gaiella occulta.</title>
        <authorList>
            <person name="Severino R."/>
            <person name="Froufe H.J.C."/>
            <person name="Rainey F.A."/>
            <person name="Barroso C."/>
            <person name="Albuquerque L."/>
            <person name="Lobo-Da-Cunha A."/>
            <person name="Da Costa M.S."/>
            <person name="Egas C."/>
        </authorList>
    </citation>
    <scope>NUCLEOTIDE SEQUENCE [LARGE SCALE GENOMIC DNA]</scope>
    <source>
        <strain evidence="1 2">F2-233</strain>
    </source>
</reference>
<organism evidence="1 2">
    <name type="scientific">Gaiella occulta</name>
    <dbReference type="NCBI Taxonomy" id="1002870"/>
    <lineage>
        <taxon>Bacteria</taxon>
        <taxon>Bacillati</taxon>
        <taxon>Actinomycetota</taxon>
        <taxon>Thermoleophilia</taxon>
        <taxon>Gaiellales</taxon>
        <taxon>Gaiellaceae</taxon>
        <taxon>Gaiella</taxon>
    </lineage>
</organism>
<dbReference type="Proteomes" id="UP000254134">
    <property type="component" value="Unassembled WGS sequence"/>
</dbReference>
<comment type="caution">
    <text evidence="1">The sequence shown here is derived from an EMBL/GenBank/DDBJ whole genome shotgun (WGS) entry which is preliminary data.</text>
</comment>
<proteinExistence type="predicted"/>
<dbReference type="AlphaFoldDB" id="A0A7M2YT12"/>
<evidence type="ECO:0000313" key="1">
    <source>
        <dbReference type="EMBL" id="RDI73303.1"/>
    </source>
</evidence>
<keyword evidence="2" id="KW-1185">Reference proteome</keyword>
<dbReference type="EMBL" id="QQZY01000010">
    <property type="protein sequence ID" value="RDI73303.1"/>
    <property type="molecule type" value="Genomic_DNA"/>
</dbReference>
<accession>A0A7M2YT12</accession>
<protein>
    <submittedName>
        <fullName evidence="1">Uncharacterized protein</fullName>
    </submittedName>
</protein>
<reference evidence="2" key="2">
    <citation type="journal article" date="2019" name="MicrobiologyOpen">
        <title>High-quality draft genome sequence of Gaiella occulta isolated from a 150 meter deep mineral water borehole and comparison with the genome sequences of other deep-branching lineages of the phylum Actinobacteria.</title>
        <authorList>
            <person name="Severino R."/>
            <person name="Froufe H.J.C."/>
            <person name="Barroso C."/>
            <person name="Albuquerque L."/>
            <person name="Lobo-da-Cunha A."/>
            <person name="da Costa M.S."/>
            <person name="Egas C."/>
        </authorList>
    </citation>
    <scope>NUCLEOTIDE SEQUENCE [LARGE SCALE GENOMIC DNA]</scope>
    <source>
        <strain evidence="2">F2-233</strain>
    </source>
</reference>